<evidence type="ECO:0000313" key="1">
    <source>
        <dbReference type="EMBL" id="REE82144.1"/>
    </source>
</evidence>
<proteinExistence type="predicted"/>
<dbReference type="Proteomes" id="UP000256429">
    <property type="component" value="Unassembled WGS sequence"/>
</dbReference>
<dbReference type="Pfam" id="PF22105">
    <property type="entry name" value="DUF6943"/>
    <property type="match status" value="1"/>
</dbReference>
<reference evidence="1 2" key="1">
    <citation type="submission" date="2018-08" db="EMBL/GenBank/DDBJ databases">
        <title>Genomic Encyclopedia of Type Strains, Phase III (KMG-III): the genomes of soil and plant-associated and newly described type strains.</title>
        <authorList>
            <person name="Whitman W."/>
        </authorList>
    </citation>
    <scope>NUCLEOTIDE SEQUENCE [LARGE SCALE GENOMIC DNA]</scope>
    <source>
        <strain evidence="1 2">325-5</strain>
    </source>
</reference>
<dbReference type="AlphaFoldDB" id="A0A3D9RX23"/>
<keyword evidence="2" id="KW-1185">Reference proteome</keyword>
<gene>
    <name evidence="1" type="ORF">BX611_1687</name>
</gene>
<dbReference type="OrthoDB" id="670969at2"/>
<dbReference type="RefSeq" id="WP_115880047.1">
    <property type="nucleotide sequence ID" value="NZ_QTTQ01000010.1"/>
</dbReference>
<dbReference type="EMBL" id="QTTQ01000010">
    <property type="protein sequence ID" value="REE82144.1"/>
    <property type="molecule type" value="Genomic_DNA"/>
</dbReference>
<organism evidence="1 2">
    <name type="scientific">Lutibacter oceani</name>
    <dbReference type="NCBI Taxonomy" id="1853311"/>
    <lineage>
        <taxon>Bacteria</taxon>
        <taxon>Pseudomonadati</taxon>
        <taxon>Bacteroidota</taxon>
        <taxon>Flavobacteriia</taxon>
        <taxon>Flavobacteriales</taxon>
        <taxon>Flavobacteriaceae</taxon>
        <taxon>Lutibacter</taxon>
    </lineage>
</organism>
<evidence type="ECO:0000313" key="2">
    <source>
        <dbReference type="Proteomes" id="UP000256429"/>
    </source>
</evidence>
<comment type="caution">
    <text evidence="1">The sequence shown here is derived from an EMBL/GenBank/DDBJ whole genome shotgun (WGS) entry which is preliminary data.</text>
</comment>
<sequence length="134" mass="15811">MLNYTIKSYKKGSTYNQPHYFIQNKGLNSGRALHNPIPNCFVVTTETNEQREILYYLCQSLQVGECFKYYIIGSVIPFIRIDDVRKVLNTALQNYEKDNWELKVRKLMKIINYEDNLKQQLKTIGQLKIALLRT</sequence>
<protein>
    <submittedName>
        <fullName evidence="1">Uncharacterized protein</fullName>
    </submittedName>
</protein>
<name>A0A3D9RX23_9FLAO</name>
<accession>A0A3D9RX23</accession>
<dbReference type="InterPro" id="IPR054223">
    <property type="entry name" value="DUF6943"/>
</dbReference>